<evidence type="ECO:0000313" key="1">
    <source>
        <dbReference type="EMBL" id="ETX06246.1"/>
    </source>
</evidence>
<dbReference type="HOGENOM" id="CLU_3372732_0_0_7"/>
<dbReference type="EMBL" id="AZHX01000751">
    <property type="protein sequence ID" value="ETX06246.1"/>
    <property type="molecule type" value="Genomic_DNA"/>
</dbReference>
<gene>
    <name evidence="1" type="ORF">ETSY2_18330</name>
</gene>
<protein>
    <submittedName>
        <fullName evidence="1">Uncharacterized protein</fullName>
    </submittedName>
</protein>
<sequence length="34" mass="3775">MLAFLLVRLHFTMAGLGFGEPLGLLRLVGAQYIR</sequence>
<accession>W4M8K8</accession>
<dbReference type="Proteomes" id="UP000019140">
    <property type="component" value="Unassembled WGS sequence"/>
</dbReference>
<organism evidence="1 2">
    <name type="scientific">Candidatus Entotheonella gemina</name>
    <dbReference type="NCBI Taxonomy" id="1429439"/>
    <lineage>
        <taxon>Bacteria</taxon>
        <taxon>Pseudomonadati</taxon>
        <taxon>Nitrospinota/Tectimicrobiota group</taxon>
        <taxon>Candidatus Tectimicrobiota</taxon>
        <taxon>Candidatus Entotheonellia</taxon>
        <taxon>Candidatus Entotheonellales</taxon>
        <taxon>Candidatus Entotheonellaceae</taxon>
        <taxon>Candidatus Entotheonella</taxon>
    </lineage>
</organism>
<comment type="caution">
    <text evidence="1">The sequence shown here is derived from an EMBL/GenBank/DDBJ whole genome shotgun (WGS) entry which is preliminary data.</text>
</comment>
<proteinExistence type="predicted"/>
<name>W4M8K8_9BACT</name>
<keyword evidence="2" id="KW-1185">Reference proteome</keyword>
<reference evidence="1 2" key="1">
    <citation type="journal article" date="2014" name="Nature">
        <title>An environmental bacterial taxon with a large and distinct metabolic repertoire.</title>
        <authorList>
            <person name="Wilson M.C."/>
            <person name="Mori T."/>
            <person name="Ruckert C."/>
            <person name="Uria A.R."/>
            <person name="Helf M.J."/>
            <person name="Takada K."/>
            <person name="Gernert C."/>
            <person name="Steffens U.A."/>
            <person name="Heycke N."/>
            <person name="Schmitt S."/>
            <person name="Rinke C."/>
            <person name="Helfrich E.J."/>
            <person name="Brachmann A.O."/>
            <person name="Gurgui C."/>
            <person name="Wakimoto T."/>
            <person name="Kracht M."/>
            <person name="Crusemann M."/>
            <person name="Hentschel U."/>
            <person name="Abe I."/>
            <person name="Matsunaga S."/>
            <person name="Kalinowski J."/>
            <person name="Takeyama H."/>
            <person name="Piel J."/>
        </authorList>
    </citation>
    <scope>NUCLEOTIDE SEQUENCE [LARGE SCALE GENOMIC DNA]</scope>
    <source>
        <strain evidence="2">TSY2</strain>
    </source>
</reference>
<dbReference type="AlphaFoldDB" id="W4M8K8"/>
<evidence type="ECO:0000313" key="2">
    <source>
        <dbReference type="Proteomes" id="UP000019140"/>
    </source>
</evidence>